<comment type="caution">
    <text evidence="2">The sequence shown here is derived from an EMBL/GenBank/DDBJ whole genome shotgun (WGS) entry which is preliminary data.</text>
</comment>
<dbReference type="AlphaFoldDB" id="A0AAV9VL54"/>
<feature type="compositionally biased region" description="Low complexity" evidence="1">
    <location>
        <begin position="45"/>
        <end position="63"/>
    </location>
</feature>
<keyword evidence="3" id="KW-1185">Reference proteome</keyword>
<feature type="region of interest" description="Disordered" evidence="1">
    <location>
        <begin position="44"/>
        <end position="117"/>
    </location>
</feature>
<gene>
    <name evidence="2" type="ORF">TWF730_005613</name>
</gene>
<dbReference type="Proteomes" id="UP001373714">
    <property type="component" value="Unassembled WGS sequence"/>
</dbReference>
<dbReference type="EMBL" id="JAVHNS010000002">
    <property type="protein sequence ID" value="KAK6361904.1"/>
    <property type="molecule type" value="Genomic_DNA"/>
</dbReference>
<accession>A0AAV9VL54</accession>
<evidence type="ECO:0000313" key="3">
    <source>
        <dbReference type="Proteomes" id="UP001373714"/>
    </source>
</evidence>
<evidence type="ECO:0000256" key="1">
    <source>
        <dbReference type="SAM" id="MobiDB-lite"/>
    </source>
</evidence>
<protein>
    <submittedName>
        <fullName evidence="2">Uncharacterized protein</fullName>
    </submittedName>
</protein>
<name>A0AAV9VL54_9PEZI</name>
<evidence type="ECO:0000313" key="2">
    <source>
        <dbReference type="EMBL" id="KAK6361904.1"/>
    </source>
</evidence>
<reference evidence="2 3" key="1">
    <citation type="submission" date="2019-10" db="EMBL/GenBank/DDBJ databases">
        <authorList>
            <person name="Palmer J.M."/>
        </authorList>
    </citation>
    <scope>NUCLEOTIDE SEQUENCE [LARGE SCALE GENOMIC DNA]</scope>
    <source>
        <strain evidence="2 3">TWF730</strain>
    </source>
</reference>
<proteinExistence type="predicted"/>
<feature type="compositionally biased region" description="Polar residues" evidence="1">
    <location>
        <begin position="64"/>
        <end position="75"/>
    </location>
</feature>
<feature type="compositionally biased region" description="Low complexity" evidence="1">
    <location>
        <begin position="80"/>
        <end position="96"/>
    </location>
</feature>
<sequence length="484" mass="55303">MNQDQRPAYEGDLRRRQRGFEYQSAFMNQDYVQMQHLNRINQPRLNQIQPGPNQPQPILGPNQAQIWSNPPQARPSQFEPRSSQPQLRPSQLQPSLNYAPVGSTYPSPQVELSESPEPMGQGAVVLVDQQNSEWKKSVEVRGSLSFNFNKRAWAPCLKTSPNGLVDPPGNFPEFEFLREDKFRHFMNSSGKLINEREGISQSGFWVEGGFFIATLHFGSWARNGELPTQDILESYREKREFGFGVSAINHNIAGHREDDNFVEVYLWKWNLPNDMAVFRPVFQFNEQTSPRMIPLRCLVESELLFQYLDRVVGVKMFAVGYNNPPDKSLADQIRSYMADTPATHGAPPDYDAILWPFFKSVAIGSLRDIDIAQSELLVDCSLWKGFFGGLVAVRYPETDGSPLVIGHMIHANNDEKFNRAKLLPSGLCDYLKSACNSPVTLKNDTGEMGFRYIKFEHIHTPVPPLHSMRRQNKLSRAYEQSYIW</sequence>
<organism evidence="2 3">
    <name type="scientific">Orbilia blumenaviensis</name>
    <dbReference type="NCBI Taxonomy" id="1796055"/>
    <lineage>
        <taxon>Eukaryota</taxon>
        <taxon>Fungi</taxon>
        <taxon>Dikarya</taxon>
        <taxon>Ascomycota</taxon>
        <taxon>Pezizomycotina</taxon>
        <taxon>Orbiliomycetes</taxon>
        <taxon>Orbiliales</taxon>
        <taxon>Orbiliaceae</taxon>
        <taxon>Orbilia</taxon>
    </lineage>
</organism>